<dbReference type="AlphaFoldDB" id="A0A1I7X1E3"/>
<sequence>MINPIVFIFDYNINNVLVRNFSCYKFMSVSSYLILYNLHFIYTIHRKHMVHVEKEKEKEN</sequence>
<dbReference type="WBParaSite" id="Hba_11275">
    <property type="protein sequence ID" value="Hba_11275"/>
    <property type="gene ID" value="Hba_11275"/>
</dbReference>
<keyword evidence="1" id="KW-1133">Transmembrane helix</keyword>
<proteinExistence type="predicted"/>
<name>A0A1I7X1E3_HETBA</name>
<keyword evidence="1" id="KW-0812">Transmembrane</keyword>
<evidence type="ECO:0000256" key="1">
    <source>
        <dbReference type="SAM" id="Phobius"/>
    </source>
</evidence>
<keyword evidence="2" id="KW-1185">Reference proteome</keyword>
<dbReference type="Proteomes" id="UP000095283">
    <property type="component" value="Unplaced"/>
</dbReference>
<keyword evidence="1" id="KW-0472">Membrane</keyword>
<evidence type="ECO:0000313" key="2">
    <source>
        <dbReference type="Proteomes" id="UP000095283"/>
    </source>
</evidence>
<feature type="transmembrane region" description="Helical" evidence="1">
    <location>
        <begin position="26"/>
        <end position="44"/>
    </location>
</feature>
<reference evidence="3" key="1">
    <citation type="submission" date="2016-11" db="UniProtKB">
        <authorList>
            <consortium name="WormBaseParasite"/>
        </authorList>
    </citation>
    <scope>IDENTIFICATION</scope>
</reference>
<evidence type="ECO:0000313" key="3">
    <source>
        <dbReference type="WBParaSite" id="Hba_11275"/>
    </source>
</evidence>
<accession>A0A1I7X1E3</accession>
<protein>
    <submittedName>
        <fullName evidence="3">Uncharacterized protein</fullName>
    </submittedName>
</protein>
<organism evidence="2 3">
    <name type="scientific">Heterorhabditis bacteriophora</name>
    <name type="common">Entomopathogenic nematode worm</name>
    <dbReference type="NCBI Taxonomy" id="37862"/>
    <lineage>
        <taxon>Eukaryota</taxon>
        <taxon>Metazoa</taxon>
        <taxon>Ecdysozoa</taxon>
        <taxon>Nematoda</taxon>
        <taxon>Chromadorea</taxon>
        <taxon>Rhabditida</taxon>
        <taxon>Rhabditina</taxon>
        <taxon>Rhabditomorpha</taxon>
        <taxon>Strongyloidea</taxon>
        <taxon>Heterorhabditidae</taxon>
        <taxon>Heterorhabditis</taxon>
    </lineage>
</organism>